<dbReference type="PANTHER" id="PTHR34613:SF1">
    <property type="entry name" value="SLL6017 PROTEIN"/>
    <property type="match status" value="1"/>
</dbReference>
<dbReference type="EMBL" id="CP018335">
    <property type="protein sequence ID" value="APM38514.1"/>
    <property type="molecule type" value="Genomic_DNA"/>
</dbReference>
<evidence type="ECO:0000313" key="2">
    <source>
        <dbReference type="EMBL" id="APM38514.1"/>
    </source>
</evidence>
<dbReference type="PANTHER" id="PTHR34613">
    <property type="entry name" value="SLL0800 PROTEIN"/>
    <property type="match status" value="1"/>
</dbReference>
<evidence type="ECO:0000259" key="1">
    <source>
        <dbReference type="Pfam" id="PF14261"/>
    </source>
</evidence>
<accession>A0A1L5F689</accession>
<name>A0A1L5F689_CLOKL</name>
<dbReference type="Proteomes" id="UP000184604">
    <property type="component" value="Chromosome"/>
</dbReference>
<feature type="domain" description="DUF4351" evidence="1">
    <location>
        <begin position="172"/>
        <end position="218"/>
    </location>
</feature>
<proteinExistence type="predicted"/>
<dbReference type="Pfam" id="PF14261">
    <property type="entry name" value="DUF4351"/>
    <property type="match status" value="1"/>
</dbReference>
<evidence type="ECO:0000313" key="3">
    <source>
        <dbReference type="Proteomes" id="UP000184604"/>
    </source>
</evidence>
<dbReference type="OrthoDB" id="1980949at2"/>
<sequence length="229" mass="27072">MLRYYTYIKWHNDLPIYQVLMVLKKPENVRNIKGSFESTVQGLEVMKYNYKVIKAYEIDKNEILSQKNIVLYPLRVFMNHDGETEEEHILECLTAVEGLKDADYYFLLVECLKKLYQKSEYEKFVKEEIYMSSALYKEPYEKGKEEGLQEGLREGLREGELKGETKTLARTAVKLLIKKFGIIPDDLKQSMQKLDVPTLEIIIDNILEYENLEQVKKYIHQAVNIKQRL</sequence>
<dbReference type="InterPro" id="IPR025587">
    <property type="entry name" value="DUF4351"/>
</dbReference>
<dbReference type="AlphaFoldDB" id="A0A1L5F689"/>
<reference evidence="2 3" key="1">
    <citation type="submission" date="2016-12" db="EMBL/GenBank/DDBJ databases">
        <title>Complete genome sequence of Clostridium kluyveri JZZ isolated from the pit mud of a Chinese flavor liquor-making factory.</title>
        <authorList>
            <person name="Wang Y."/>
        </authorList>
    </citation>
    <scope>NUCLEOTIDE SEQUENCE [LARGE SCALE GENOMIC DNA]</scope>
    <source>
        <strain evidence="2 3">JZZ</strain>
    </source>
</reference>
<organism evidence="2 3">
    <name type="scientific">Clostridium kluyveri</name>
    <dbReference type="NCBI Taxonomy" id="1534"/>
    <lineage>
        <taxon>Bacteria</taxon>
        <taxon>Bacillati</taxon>
        <taxon>Bacillota</taxon>
        <taxon>Clostridia</taxon>
        <taxon>Eubacteriales</taxon>
        <taxon>Clostridiaceae</taxon>
        <taxon>Clostridium</taxon>
    </lineage>
</organism>
<gene>
    <name evidence="2" type="ORF">BS101_07050</name>
</gene>
<protein>
    <recommendedName>
        <fullName evidence="1">DUF4351 domain-containing protein</fullName>
    </recommendedName>
</protein>